<evidence type="ECO:0000256" key="10">
    <source>
        <dbReference type="ARBA" id="ARBA00031323"/>
    </source>
</evidence>
<dbReference type="PANTHER" id="PTHR11579:SF0">
    <property type="entry name" value="PROTEIN-L-ISOASPARTATE(D-ASPARTATE) O-METHYLTRANSFERASE"/>
    <property type="match status" value="1"/>
</dbReference>
<dbReference type="Pfam" id="PF01135">
    <property type="entry name" value="PCMT"/>
    <property type="match status" value="1"/>
</dbReference>
<gene>
    <name evidence="12" type="ORF">KSF_041220</name>
</gene>
<dbReference type="Gene3D" id="3.40.50.150">
    <property type="entry name" value="Vaccinia Virus protein VP39"/>
    <property type="match status" value="1"/>
</dbReference>
<comment type="caution">
    <text evidence="12">The sequence shown here is derived from an EMBL/GenBank/DDBJ whole genome shotgun (WGS) entry which is preliminary data.</text>
</comment>
<evidence type="ECO:0000256" key="2">
    <source>
        <dbReference type="ARBA" id="ARBA00005369"/>
    </source>
</evidence>
<evidence type="ECO:0000256" key="1">
    <source>
        <dbReference type="ARBA" id="ARBA00004496"/>
    </source>
</evidence>
<dbReference type="SUPFAM" id="SSF53335">
    <property type="entry name" value="S-adenosyl-L-methionine-dependent methyltransferases"/>
    <property type="match status" value="1"/>
</dbReference>
<accession>A0A8J3N0C4</accession>
<dbReference type="GO" id="GO:0032259">
    <property type="term" value="P:methylation"/>
    <property type="evidence" value="ECO:0007669"/>
    <property type="project" value="UniProtKB-KW"/>
</dbReference>
<protein>
    <recommendedName>
        <fullName evidence="4">Protein-L-isoaspartate O-methyltransferase</fullName>
        <ecNumber evidence="3">2.1.1.77</ecNumber>
    </recommendedName>
    <alternativeName>
        <fullName evidence="11">L-isoaspartyl protein carboxyl methyltransferase</fullName>
    </alternativeName>
    <alternativeName>
        <fullName evidence="9">Protein L-isoaspartyl methyltransferase</fullName>
    </alternativeName>
    <alternativeName>
        <fullName evidence="10">Protein-beta-aspartate methyltransferase</fullName>
    </alternativeName>
</protein>
<keyword evidence="6" id="KW-0489">Methyltransferase</keyword>
<organism evidence="12 13">
    <name type="scientific">Reticulibacter mediterranei</name>
    <dbReference type="NCBI Taxonomy" id="2778369"/>
    <lineage>
        <taxon>Bacteria</taxon>
        <taxon>Bacillati</taxon>
        <taxon>Chloroflexota</taxon>
        <taxon>Ktedonobacteria</taxon>
        <taxon>Ktedonobacterales</taxon>
        <taxon>Reticulibacteraceae</taxon>
        <taxon>Reticulibacter</taxon>
    </lineage>
</organism>
<keyword evidence="5" id="KW-0963">Cytoplasm</keyword>
<dbReference type="RefSeq" id="WP_220204833.1">
    <property type="nucleotide sequence ID" value="NZ_BNJK01000001.1"/>
</dbReference>
<sequence>MNSHRSLSSKQKIRSLHQQLVDQMKSSGHLASRSIEAAFRAVPRHLFLPDSPPEEVYRDQAIATKSLQERVVSSSSQPTMMAIMLQQLDLQPGQRVLEIGAGTGYNAALMARIVGKRGQVVTIDIDEDIVESARAHLQTAGYGHVQVHCADGFAGYADAAPYDRIILTVNAADIAPAWRKQLKPDGRLLLPLSLRDAQVSAAFKPVEDHLESVSVSYCRFVTLRGALAEETHAIELQPIPNALVLNTSTAIPVEAATLAEWLASHSYEELSTSIDITQQDVLQGLGLWLAVHEPNSCLLVAQGSIVNPNIMPMLLHSSGQTSMHITIGLVNEQSLCLFLKEGEQSAASEIAAQQQKFSLKIRCFGTDPQHTLAHQLQRQLAAWQEAKRPTIARLHIKAYPTPAHYQKAEREQIVSKQWTQFVINW</sequence>
<comment type="similarity">
    <text evidence="2">Belongs to the methyltransferase superfamily. L-isoaspartyl/D-aspartyl protein methyltransferase family.</text>
</comment>
<dbReference type="InterPro" id="IPR029063">
    <property type="entry name" value="SAM-dependent_MTases_sf"/>
</dbReference>
<keyword evidence="13" id="KW-1185">Reference proteome</keyword>
<dbReference type="EC" id="2.1.1.77" evidence="3"/>
<dbReference type="GO" id="GO:0004719">
    <property type="term" value="F:protein-L-isoaspartate (D-aspartate) O-methyltransferase activity"/>
    <property type="evidence" value="ECO:0007669"/>
    <property type="project" value="UniProtKB-EC"/>
</dbReference>
<dbReference type="NCBIfam" id="TIGR04364">
    <property type="entry name" value="methyltran_FxLD"/>
    <property type="match status" value="1"/>
</dbReference>
<dbReference type="InterPro" id="IPR027573">
    <property type="entry name" value="Methyltran_FxLD"/>
</dbReference>
<dbReference type="InterPro" id="IPR000682">
    <property type="entry name" value="PCMT"/>
</dbReference>
<dbReference type="PANTHER" id="PTHR11579">
    <property type="entry name" value="PROTEIN-L-ISOASPARTATE O-METHYLTRANSFERASE"/>
    <property type="match status" value="1"/>
</dbReference>
<dbReference type="GO" id="GO:0005737">
    <property type="term" value="C:cytoplasm"/>
    <property type="evidence" value="ECO:0007669"/>
    <property type="project" value="UniProtKB-SubCell"/>
</dbReference>
<keyword evidence="8" id="KW-0949">S-adenosyl-L-methionine</keyword>
<comment type="subcellular location">
    <subcellularLocation>
        <location evidence="1">Cytoplasm</location>
    </subcellularLocation>
</comment>
<dbReference type="PROSITE" id="PS01279">
    <property type="entry name" value="PCMT"/>
    <property type="match status" value="1"/>
</dbReference>
<keyword evidence="7" id="KW-0808">Transferase</keyword>
<evidence type="ECO:0000256" key="8">
    <source>
        <dbReference type="ARBA" id="ARBA00022691"/>
    </source>
</evidence>
<evidence type="ECO:0000313" key="12">
    <source>
        <dbReference type="EMBL" id="GHO94074.1"/>
    </source>
</evidence>
<proteinExistence type="inferred from homology"/>
<reference evidence="12" key="1">
    <citation type="submission" date="2020-10" db="EMBL/GenBank/DDBJ databases">
        <title>Taxonomic study of unclassified bacteria belonging to the class Ktedonobacteria.</title>
        <authorList>
            <person name="Yabe S."/>
            <person name="Wang C.M."/>
            <person name="Zheng Y."/>
            <person name="Sakai Y."/>
            <person name="Cavaletti L."/>
            <person name="Monciardini P."/>
            <person name="Donadio S."/>
        </authorList>
    </citation>
    <scope>NUCLEOTIDE SEQUENCE</scope>
    <source>
        <strain evidence="12">ID150040</strain>
    </source>
</reference>
<evidence type="ECO:0000256" key="5">
    <source>
        <dbReference type="ARBA" id="ARBA00022490"/>
    </source>
</evidence>
<evidence type="ECO:0000256" key="3">
    <source>
        <dbReference type="ARBA" id="ARBA00011890"/>
    </source>
</evidence>
<evidence type="ECO:0000256" key="11">
    <source>
        <dbReference type="ARBA" id="ARBA00031350"/>
    </source>
</evidence>
<evidence type="ECO:0000256" key="6">
    <source>
        <dbReference type="ARBA" id="ARBA00022603"/>
    </source>
</evidence>
<evidence type="ECO:0000256" key="9">
    <source>
        <dbReference type="ARBA" id="ARBA00030757"/>
    </source>
</evidence>
<name>A0A8J3N0C4_9CHLR</name>
<evidence type="ECO:0000256" key="4">
    <source>
        <dbReference type="ARBA" id="ARBA00013346"/>
    </source>
</evidence>
<evidence type="ECO:0000313" key="13">
    <source>
        <dbReference type="Proteomes" id="UP000597444"/>
    </source>
</evidence>
<dbReference type="EMBL" id="BNJK01000001">
    <property type="protein sequence ID" value="GHO94074.1"/>
    <property type="molecule type" value="Genomic_DNA"/>
</dbReference>
<evidence type="ECO:0000256" key="7">
    <source>
        <dbReference type="ARBA" id="ARBA00022679"/>
    </source>
</evidence>
<dbReference type="Proteomes" id="UP000597444">
    <property type="component" value="Unassembled WGS sequence"/>
</dbReference>
<dbReference type="CDD" id="cd02440">
    <property type="entry name" value="AdoMet_MTases"/>
    <property type="match status" value="1"/>
</dbReference>
<dbReference type="AlphaFoldDB" id="A0A8J3N0C4"/>